<keyword evidence="2" id="KW-0964">Secreted</keyword>
<evidence type="ECO:0000256" key="3">
    <source>
        <dbReference type="PIRSR" id="PIRSR601820-3"/>
    </source>
</evidence>
<evidence type="ECO:0000256" key="2">
    <source>
        <dbReference type="ARBA" id="ARBA00022525"/>
    </source>
</evidence>
<dbReference type="AlphaFoldDB" id="A0A8S4N4L3"/>
<evidence type="ECO:0000256" key="1">
    <source>
        <dbReference type="ARBA" id="ARBA00004613"/>
    </source>
</evidence>
<comment type="subcellular location">
    <subcellularLocation>
        <location evidence="1">Secreted</location>
    </subcellularLocation>
</comment>
<evidence type="ECO:0000313" key="4">
    <source>
        <dbReference type="EMBL" id="CAH1775627.1"/>
    </source>
</evidence>
<feature type="disulfide bond" evidence="3">
    <location>
        <begin position="36"/>
        <end position="155"/>
    </location>
</feature>
<dbReference type="EMBL" id="CAIIXF020000001">
    <property type="protein sequence ID" value="CAH1775627.1"/>
    <property type="molecule type" value="Genomic_DNA"/>
</dbReference>
<dbReference type="SMART" id="SM00206">
    <property type="entry name" value="NTR"/>
    <property type="match status" value="1"/>
</dbReference>
<name>A0A8S4N4L3_OWEFU</name>
<dbReference type="InterPro" id="IPR027465">
    <property type="entry name" value="TIMP_C"/>
</dbReference>
<dbReference type="InterPro" id="IPR001820">
    <property type="entry name" value="TIMP"/>
</dbReference>
<protein>
    <submittedName>
        <fullName evidence="4">Uncharacterized protein</fullName>
    </submittedName>
</protein>
<evidence type="ECO:0000313" key="5">
    <source>
        <dbReference type="Proteomes" id="UP000749559"/>
    </source>
</evidence>
<proteinExistence type="predicted"/>
<dbReference type="SUPFAM" id="SSF50242">
    <property type="entry name" value="TIMP-like"/>
    <property type="match status" value="1"/>
</dbReference>
<feature type="disulfide bond" evidence="3">
    <location>
        <begin position="157"/>
        <end position="195"/>
    </location>
</feature>
<dbReference type="Pfam" id="PF00965">
    <property type="entry name" value="TIMP"/>
    <property type="match status" value="1"/>
</dbReference>
<dbReference type="Gene3D" id="3.90.370.10">
    <property type="entry name" value="Tissue inhibitor of metalloproteinase-1. Chain B, domain 1"/>
    <property type="match status" value="1"/>
</dbReference>
<accession>A0A8S4N4L3</accession>
<dbReference type="Proteomes" id="UP000749559">
    <property type="component" value="Unassembled WGS sequence"/>
</dbReference>
<keyword evidence="3" id="KW-1015">Disulfide bond</keyword>
<keyword evidence="5" id="KW-1185">Reference proteome</keyword>
<dbReference type="Gene3D" id="2.40.50.120">
    <property type="match status" value="1"/>
</dbReference>
<sequence length="209" mass="24102">MAMSKYTYDLFLGIVIYMVTMDYTYSIMEHPQTVTCAVDFVFMGKVEGSKKIREDGRQLMLYTIIPGTKNLAPSGKEFNAEQDVRQLTTGIGSEDVFFQAQQKNNNGLEEYFITGFFNEVTGKVPHLTTDDWVIKLTPELAHSLPRLTQEYVQNCRCEICPEGRPCPKSNCIYMPNEEMCRFSSSVCIHIDEEQCDWKKTRDYRGCMKE</sequence>
<dbReference type="GO" id="GO:0008191">
    <property type="term" value="F:metalloendopeptidase inhibitor activity"/>
    <property type="evidence" value="ECO:0007669"/>
    <property type="project" value="InterPro"/>
</dbReference>
<gene>
    <name evidence="4" type="ORF">OFUS_LOCUS2910</name>
</gene>
<dbReference type="InterPro" id="IPR008993">
    <property type="entry name" value="TIMP-like_OB-fold"/>
</dbReference>
<feature type="disulfide bond" evidence="3">
    <location>
        <begin position="171"/>
        <end position="187"/>
    </location>
</feature>
<comment type="caution">
    <text evidence="4">The sequence shown here is derived from an EMBL/GenBank/DDBJ whole genome shotgun (WGS) entry which is preliminary data.</text>
</comment>
<organism evidence="4 5">
    <name type="scientific">Owenia fusiformis</name>
    <name type="common">Polychaete worm</name>
    <dbReference type="NCBI Taxonomy" id="6347"/>
    <lineage>
        <taxon>Eukaryota</taxon>
        <taxon>Metazoa</taxon>
        <taxon>Spiralia</taxon>
        <taxon>Lophotrochozoa</taxon>
        <taxon>Annelida</taxon>
        <taxon>Polychaeta</taxon>
        <taxon>Sedentaria</taxon>
        <taxon>Canalipalpata</taxon>
        <taxon>Sabellida</taxon>
        <taxon>Oweniida</taxon>
        <taxon>Oweniidae</taxon>
        <taxon>Owenia</taxon>
    </lineage>
</organism>
<reference evidence="4" key="1">
    <citation type="submission" date="2022-03" db="EMBL/GenBank/DDBJ databases">
        <authorList>
            <person name="Martin C."/>
        </authorList>
    </citation>
    <scope>NUCLEOTIDE SEQUENCE</scope>
</reference>
<dbReference type="GO" id="GO:0005576">
    <property type="term" value="C:extracellular region"/>
    <property type="evidence" value="ECO:0007669"/>
    <property type="project" value="UniProtKB-SubCell"/>
</dbReference>